<organism evidence="2 3">
    <name type="scientific">Batillaria attramentaria</name>
    <dbReference type="NCBI Taxonomy" id="370345"/>
    <lineage>
        <taxon>Eukaryota</taxon>
        <taxon>Metazoa</taxon>
        <taxon>Spiralia</taxon>
        <taxon>Lophotrochozoa</taxon>
        <taxon>Mollusca</taxon>
        <taxon>Gastropoda</taxon>
        <taxon>Caenogastropoda</taxon>
        <taxon>Sorbeoconcha</taxon>
        <taxon>Cerithioidea</taxon>
        <taxon>Batillariidae</taxon>
        <taxon>Batillaria</taxon>
    </lineage>
</organism>
<accession>A0ABD0KGF1</accession>
<feature type="compositionally biased region" description="Polar residues" evidence="1">
    <location>
        <begin position="518"/>
        <end position="557"/>
    </location>
</feature>
<protein>
    <submittedName>
        <fullName evidence="2">Uncharacterized protein</fullName>
    </submittedName>
</protein>
<comment type="caution">
    <text evidence="2">The sequence shown here is derived from an EMBL/GenBank/DDBJ whole genome shotgun (WGS) entry which is preliminary data.</text>
</comment>
<dbReference type="Proteomes" id="UP001519460">
    <property type="component" value="Unassembled WGS sequence"/>
</dbReference>
<evidence type="ECO:0000313" key="3">
    <source>
        <dbReference type="Proteomes" id="UP001519460"/>
    </source>
</evidence>
<dbReference type="SUPFAM" id="SSF53649">
    <property type="entry name" value="Alkaline phosphatase-like"/>
    <property type="match status" value="2"/>
</dbReference>
<dbReference type="Pfam" id="PF02995">
    <property type="entry name" value="DUF229"/>
    <property type="match status" value="3"/>
</dbReference>
<name>A0ABD0KGF1_9CAEN</name>
<reference evidence="2 3" key="1">
    <citation type="journal article" date="2023" name="Sci. Data">
        <title>Genome assembly of the Korean intertidal mud-creeper Batillaria attramentaria.</title>
        <authorList>
            <person name="Patra A.K."/>
            <person name="Ho P.T."/>
            <person name="Jun S."/>
            <person name="Lee S.J."/>
            <person name="Kim Y."/>
            <person name="Won Y.J."/>
        </authorList>
    </citation>
    <scope>NUCLEOTIDE SEQUENCE [LARGE SCALE GENOMIC DNA]</scope>
    <source>
        <strain evidence="2">Wonlab-2016</strain>
    </source>
</reference>
<dbReference type="InterPro" id="IPR017850">
    <property type="entry name" value="Alkaline_phosphatase_core_sf"/>
</dbReference>
<dbReference type="Gene3D" id="3.40.720.10">
    <property type="entry name" value="Alkaline Phosphatase, subunit A"/>
    <property type="match status" value="2"/>
</dbReference>
<dbReference type="FunFam" id="3.40.720.10:FF:000017">
    <property type="entry name" value="Predicted protein"/>
    <property type="match status" value="1"/>
</dbReference>
<dbReference type="PANTHER" id="PTHR10974:SF1">
    <property type="entry name" value="FI08016P-RELATED"/>
    <property type="match status" value="1"/>
</dbReference>
<dbReference type="InterPro" id="IPR004245">
    <property type="entry name" value="DUF229"/>
</dbReference>
<proteinExistence type="predicted"/>
<dbReference type="CDD" id="cd16021">
    <property type="entry name" value="ALP_like"/>
    <property type="match status" value="2"/>
</dbReference>
<dbReference type="PANTHER" id="PTHR10974">
    <property type="entry name" value="FI08016P-RELATED"/>
    <property type="match status" value="1"/>
</dbReference>
<keyword evidence="3" id="KW-1185">Reference proteome</keyword>
<evidence type="ECO:0000313" key="2">
    <source>
        <dbReference type="EMBL" id="KAK7486137.1"/>
    </source>
</evidence>
<evidence type="ECO:0000256" key="1">
    <source>
        <dbReference type="SAM" id="MobiDB-lite"/>
    </source>
</evidence>
<dbReference type="EMBL" id="JACVVK020000183">
    <property type="protein sequence ID" value="KAK7486137.1"/>
    <property type="molecule type" value="Genomic_DNA"/>
</dbReference>
<sequence length="1750" mass="195654">MKKMVRARIAEKTSSIGVAFRTGDEARLKWKGLKKEVTEKDNDCSATGGGRPKTRIIPFEDLVMAVIGEKSSLHNGIDGGLQTVDCGGYKVTHVPVTSVSGKGPGTGTRGAKTMLLSVPHEMQQGPAIIELPEQVYTSQGLPVQPSTSSSNMAVVPESQPPSTNPVVTPVRSRGWKAWLMKRRREASGSKQSRGETAIEDEEESCVFKEVGDRGHQPVSLHVRAVAQDETAKWLVVALTLLEKFTFPQDLGIVDTPWRTRLHGLDIVGVRFPLRSRSWVSRCGFVEGRAPVQTASHCSPDPGLPDLPVYVVDGMAHTHILPTVTKYKRSSDFYSTHYFFSDSYPAQFSPCVPGEISGVTINTNTLYACRYTVCACSVTVIPYKETILAVSKCAACHKSNTSKCTAHNISIAPKCTAHNVSIAPKCTAHNISIAPKSTAYNVSIASKSTAYNVSIAPKSTAYNISIAPKSTAYNISIAPKCTAYNVSIAPKSTAYNISIDPKCTSYITYPLPQNAQPITYPSPANVQPTTYPSSPNLQPTTYPSPQNLQRKTYPSPQNLQPTTHTTPQKLQTTIFLALKTSQQTFTRETMTPHHMYLTTVASFSDDLNSTTGPHDLVLWGGCKVPVYQPYGPDVKQFIKKLPPHNCSRQPPLIKVERDVLTLNTALLEKRKEILSNCTYEVINRVSEGQINYSKPVVFNSSVRLQADFIRVRCHTRSENSKEELVHTELHPILTKKQDVEDKLQSRMEHFLNLTTKNSGTRSQPLSIVMVGVDSVSRLNMIRHLTSTRHFLLTQLQAIDLINYNKVGQNTFPNLLPMMSGKAMTDFNRSDFSNHHMDTLGISFLWDELKSAGYRTLFAEDWPGAAIFNESRRCFGTQPNDELVLNYTLAFQRLFRDKPHFGLTFLTRSSHDDVNDPSQVDGYHTRYLTSLVQEGLVKNTLFVFFSDHGMRFGGVNAARLVTPFDIHATLLDVLYRVPGVRRNSTSGVQDPGISLFDEIPANRTCIDAGIPLLHCVCVNTRELTASSSAAKKAGTALIATLNAAVTKANVTDKCHRLQLSSINKAVELRGAQQYLRKQCPSVRNYAVEGSVYRMTVVARPGDGKFEALMSRCNGTSDFVIYGDLDRINKPRIAAVVSLVCVTVACVVWVENTVSQFFSFNIQPHLRQRGSFKTDTRSGCKIPTYRPFGPDVVESIKVLSPHPCKRRPKLTFVVGDTLVLNTTLLEERNETVTCCYYEAINRVTENEIKYSERVEFNASVRLSAQFVRVRCHTKSGDNETKYTEFHSIIGKKRGLEDLLQARTRQFLQNRTSALLMNVVMIGVDSVSRLNMIRHLKRTRHFLLDRMQALDLEDYNKVGLNTFPNILPMMTGHAMKEFNRSVLKTQHLDTLHLGFLWEEFKNAGYRTLYAEDLPEISIFNYLKEGFKRPPAHYYNRPLEKAKEKNEELFGDWRHCFGTQPQDELILNYSLAFQRVFRDKPHFAFTFLTASTHEDVNGASQVDGYHARYLSSLVEEGLVNNTLLIFFSDHGIRWGPVRNTPQGGFEDSRPFMYLAFPSRFREEHPELMQRVQKNAARLVTPFDIHATLLDVLYRVPGVYRQKSSAENKGISLFDEISPERTCADAGIPLPFCVCVETHPLNTSSPTGQQAGAALVASLNAAMTQANVTGKCHMLQLGKVTNLQQIGGAEHYMKKKCERVSSTDVEVFRVRITTKPRAAQFEAFMFRCEVTGWKLTVHGEVDRLNEYGDSSYCVDE</sequence>
<feature type="region of interest" description="Disordered" evidence="1">
    <location>
        <begin position="139"/>
        <end position="169"/>
    </location>
</feature>
<gene>
    <name evidence="2" type="ORF">BaRGS_00022603</name>
</gene>
<feature type="region of interest" description="Disordered" evidence="1">
    <location>
        <begin position="518"/>
        <end position="563"/>
    </location>
</feature>
<feature type="non-terminal residue" evidence="2">
    <location>
        <position position="1750"/>
    </location>
</feature>
<feature type="compositionally biased region" description="Polar residues" evidence="1">
    <location>
        <begin position="139"/>
        <end position="152"/>
    </location>
</feature>